<dbReference type="InterPro" id="IPR022956">
    <property type="entry name" value="Beta_hexosaminidase_bac"/>
</dbReference>
<dbReference type="Proteomes" id="UP001064632">
    <property type="component" value="Chromosome"/>
</dbReference>
<comment type="pathway">
    <text evidence="10">Cell wall biogenesis; peptidoglycan recycling.</text>
</comment>
<comment type="catalytic activity">
    <reaction evidence="1 10">
        <text>Hydrolysis of terminal non-reducing N-acetyl-D-hexosamine residues in N-acetyl-beta-D-hexosaminides.</text>
        <dbReference type="EC" id="3.2.1.52"/>
    </reaction>
</comment>
<feature type="active site" description="Proton donor/acceptor" evidence="10">
    <location>
        <position position="176"/>
    </location>
</feature>
<evidence type="ECO:0000256" key="7">
    <source>
        <dbReference type="ARBA" id="ARBA00023295"/>
    </source>
</evidence>
<reference evidence="12" key="1">
    <citation type="submission" date="2022-09" db="EMBL/GenBank/DDBJ databases">
        <title>Tahibacter sp. nov., isolated from a fresh water.</title>
        <authorList>
            <person name="Baek J.H."/>
            <person name="Lee J.K."/>
            <person name="Kim J.M."/>
            <person name="Jeon C.O."/>
        </authorList>
    </citation>
    <scope>NUCLEOTIDE SEQUENCE</scope>
    <source>
        <strain evidence="12">W38</strain>
    </source>
</reference>
<dbReference type="HAMAP" id="MF_00364">
    <property type="entry name" value="NagZ"/>
    <property type="match status" value="1"/>
</dbReference>
<evidence type="ECO:0000256" key="10">
    <source>
        <dbReference type="HAMAP-Rule" id="MF_00364"/>
    </source>
</evidence>
<feature type="binding site" evidence="10">
    <location>
        <position position="68"/>
    </location>
    <ligand>
        <name>substrate</name>
    </ligand>
</feature>
<protein>
    <recommendedName>
        <fullName evidence="10">Beta-hexosaminidase</fullName>
        <ecNumber evidence="10">3.2.1.52</ecNumber>
    </recommendedName>
    <alternativeName>
        <fullName evidence="10">Beta-N-acetylhexosaminidase</fullName>
    </alternativeName>
    <alternativeName>
        <fullName evidence="10">N-acetyl-beta-glucosaminidase</fullName>
    </alternativeName>
</protein>
<dbReference type="InterPro" id="IPR019800">
    <property type="entry name" value="Glyco_hydro_3_AS"/>
</dbReference>
<dbReference type="PROSITE" id="PS00775">
    <property type="entry name" value="GLYCOSYL_HYDROL_F3"/>
    <property type="match status" value="1"/>
</dbReference>
<organism evidence="12 13">
    <name type="scientific">Tahibacter amnicola</name>
    <dbReference type="NCBI Taxonomy" id="2976241"/>
    <lineage>
        <taxon>Bacteria</taxon>
        <taxon>Pseudomonadati</taxon>
        <taxon>Pseudomonadota</taxon>
        <taxon>Gammaproteobacteria</taxon>
        <taxon>Lysobacterales</taxon>
        <taxon>Rhodanobacteraceae</taxon>
        <taxon>Tahibacter</taxon>
    </lineage>
</organism>
<dbReference type="InterPro" id="IPR050226">
    <property type="entry name" value="NagZ_Beta-hexosaminidase"/>
</dbReference>
<evidence type="ECO:0000256" key="8">
    <source>
        <dbReference type="ARBA" id="ARBA00023306"/>
    </source>
</evidence>
<feature type="active site" description="Nucleophile" evidence="10">
    <location>
        <position position="247"/>
    </location>
</feature>
<dbReference type="EMBL" id="CP104694">
    <property type="protein sequence ID" value="UXI69672.1"/>
    <property type="molecule type" value="Genomic_DNA"/>
</dbReference>
<evidence type="ECO:0000313" key="13">
    <source>
        <dbReference type="Proteomes" id="UP001064632"/>
    </source>
</evidence>
<evidence type="ECO:0000256" key="4">
    <source>
        <dbReference type="ARBA" id="ARBA00022801"/>
    </source>
</evidence>
<evidence type="ECO:0000256" key="3">
    <source>
        <dbReference type="ARBA" id="ARBA00022618"/>
    </source>
</evidence>
<keyword evidence="8 10" id="KW-0131">Cell cycle</keyword>
<proteinExistence type="inferred from homology"/>
<dbReference type="InterPro" id="IPR036962">
    <property type="entry name" value="Glyco_hydro_3_N_sf"/>
</dbReference>
<comment type="similarity">
    <text evidence="10">Belongs to the glycosyl hydrolase 3 family. NagZ subfamily.</text>
</comment>
<evidence type="ECO:0000256" key="2">
    <source>
        <dbReference type="ARBA" id="ARBA00022490"/>
    </source>
</evidence>
<sequence>MLVIGITGKELTAAERDWIAAPEVSGVILFTRNFSSREQVTALVDDIRALRADEFLLCVDQEGGPVQRFRDGFTRLPALARLGDLFDQDPAHAVALAEEHAWVMASEMRALDIDLSFAPVVDLKRGNRAIGERAFHADPRVVSTLTQAYLRGMHLGGMAATIKHFPGHGSVLEDTHFDAAIDPRSLDALRETDLIPFADGIEAGAEAIMLAHVTYPAVDAAPAGYSRRWIQDILRGEMDFHGVVFSDDIGMAAAESAGGIAARIDAHLDAGCDLVLVCSPTLVPDAIAAVRGRTPCAAGKLAALRGMVASTWESLLDNPQRARFVQRLEALNAIDRVNP</sequence>
<evidence type="ECO:0000313" key="12">
    <source>
        <dbReference type="EMBL" id="UXI69672.1"/>
    </source>
</evidence>
<dbReference type="RefSeq" id="WP_261696625.1">
    <property type="nucleotide sequence ID" value="NZ_CP104694.1"/>
</dbReference>
<dbReference type="PANTHER" id="PTHR30480">
    <property type="entry name" value="BETA-HEXOSAMINIDASE-RELATED"/>
    <property type="match status" value="1"/>
</dbReference>
<dbReference type="InterPro" id="IPR017853">
    <property type="entry name" value="GH"/>
</dbReference>
<dbReference type="NCBIfam" id="NF003740">
    <property type="entry name" value="PRK05337.1"/>
    <property type="match status" value="1"/>
</dbReference>
<dbReference type="PANTHER" id="PTHR30480:SF13">
    <property type="entry name" value="BETA-HEXOSAMINIDASE"/>
    <property type="match status" value="1"/>
</dbReference>
<dbReference type="InterPro" id="IPR001764">
    <property type="entry name" value="Glyco_hydro_3_N"/>
</dbReference>
<dbReference type="GO" id="GO:0004563">
    <property type="term" value="F:beta-N-acetylhexosaminidase activity"/>
    <property type="evidence" value="ECO:0007669"/>
    <property type="project" value="UniProtKB-EC"/>
</dbReference>
<dbReference type="Gene3D" id="3.20.20.300">
    <property type="entry name" value="Glycoside hydrolase, family 3, N-terminal domain"/>
    <property type="match status" value="1"/>
</dbReference>
<keyword evidence="13" id="KW-1185">Reference proteome</keyword>
<accession>A0ABY6BPH1</accession>
<evidence type="ECO:0000256" key="9">
    <source>
        <dbReference type="ARBA" id="ARBA00023316"/>
    </source>
</evidence>
<name>A0ABY6BPH1_9GAMM</name>
<comment type="subcellular location">
    <subcellularLocation>
        <location evidence="10">Cytoplasm</location>
    </subcellularLocation>
</comment>
<keyword evidence="7 10" id="KW-0326">Glycosidase</keyword>
<keyword evidence="6 10" id="KW-0573">Peptidoglycan synthesis</keyword>
<keyword evidence="9 10" id="KW-0961">Cell wall biogenesis/degradation</keyword>
<gene>
    <name evidence="10 12" type="primary">nagZ</name>
    <name evidence="12" type="ORF">N4264_08585</name>
</gene>
<feature type="domain" description="Glycoside hydrolase family 3 N-terminal" evidence="11">
    <location>
        <begin position="11"/>
        <end position="284"/>
    </location>
</feature>
<keyword evidence="5 10" id="KW-0133">Cell shape</keyword>
<feature type="binding site" evidence="10">
    <location>
        <position position="60"/>
    </location>
    <ligand>
        <name>substrate</name>
    </ligand>
</feature>
<feature type="binding site" evidence="10">
    <location>
        <position position="133"/>
    </location>
    <ligand>
        <name>substrate</name>
    </ligand>
</feature>
<feature type="binding site" evidence="10">
    <location>
        <begin position="163"/>
        <end position="164"/>
    </location>
    <ligand>
        <name>substrate</name>
    </ligand>
</feature>
<keyword evidence="3 10" id="KW-0132">Cell division</keyword>
<keyword evidence="4 10" id="KW-0378">Hydrolase</keyword>
<comment type="function">
    <text evidence="10">Plays a role in peptidoglycan recycling by cleaving the terminal beta-1,4-linked N-acetylglucosamine (GlcNAc) from peptide-linked peptidoglycan fragments, giving rise to free GlcNAc, anhydro-N-acetylmuramic acid and anhydro-N-acetylmuramic acid-linked peptides.</text>
</comment>
<evidence type="ECO:0000259" key="11">
    <source>
        <dbReference type="Pfam" id="PF00933"/>
    </source>
</evidence>
<evidence type="ECO:0000256" key="5">
    <source>
        <dbReference type="ARBA" id="ARBA00022960"/>
    </source>
</evidence>
<evidence type="ECO:0000256" key="6">
    <source>
        <dbReference type="ARBA" id="ARBA00022984"/>
    </source>
</evidence>
<keyword evidence="2 10" id="KW-0963">Cytoplasm</keyword>
<dbReference type="SUPFAM" id="SSF51445">
    <property type="entry name" value="(Trans)glycosidases"/>
    <property type="match status" value="1"/>
</dbReference>
<dbReference type="EC" id="3.2.1.52" evidence="10"/>
<dbReference type="Pfam" id="PF00933">
    <property type="entry name" value="Glyco_hydro_3"/>
    <property type="match status" value="1"/>
</dbReference>
<feature type="site" description="Important for catalytic activity" evidence="10">
    <location>
        <position position="174"/>
    </location>
</feature>
<evidence type="ECO:0000256" key="1">
    <source>
        <dbReference type="ARBA" id="ARBA00001231"/>
    </source>
</evidence>